<dbReference type="EMBL" id="CAJVQB010009378">
    <property type="protein sequence ID" value="CAG8729526.1"/>
    <property type="molecule type" value="Genomic_DNA"/>
</dbReference>
<evidence type="ECO:0000313" key="1">
    <source>
        <dbReference type="EMBL" id="CAG8729526.1"/>
    </source>
</evidence>
<accession>A0ABN7V5H8</accession>
<dbReference type="Proteomes" id="UP000789901">
    <property type="component" value="Unassembled WGS sequence"/>
</dbReference>
<gene>
    <name evidence="1" type="ORF">GMARGA_LOCUS14263</name>
</gene>
<feature type="non-terminal residue" evidence="1">
    <location>
        <position position="112"/>
    </location>
</feature>
<keyword evidence="2" id="KW-1185">Reference proteome</keyword>
<proteinExistence type="predicted"/>
<sequence length="112" mass="12954">PSTSKQIHNHCQCLWSKVKHAYQQCIKVEKVSLEQLMISEAISQNLQEKKIIANELTKKILEENVNMKGYHHIFDPQCFKNAFGETIVDLCTFQSSSVAKSAKEVVQQYYDY</sequence>
<evidence type="ECO:0000313" key="2">
    <source>
        <dbReference type="Proteomes" id="UP000789901"/>
    </source>
</evidence>
<organism evidence="1 2">
    <name type="scientific">Gigaspora margarita</name>
    <dbReference type="NCBI Taxonomy" id="4874"/>
    <lineage>
        <taxon>Eukaryota</taxon>
        <taxon>Fungi</taxon>
        <taxon>Fungi incertae sedis</taxon>
        <taxon>Mucoromycota</taxon>
        <taxon>Glomeromycotina</taxon>
        <taxon>Glomeromycetes</taxon>
        <taxon>Diversisporales</taxon>
        <taxon>Gigasporaceae</taxon>
        <taxon>Gigaspora</taxon>
    </lineage>
</organism>
<feature type="non-terminal residue" evidence="1">
    <location>
        <position position="1"/>
    </location>
</feature>
<protein>
    <submittedName>
        <fullName evidence="1">21188_t:CDS:1</fullName>
    </submittedName>
</protein>
<reference evidence="1 2" key="1">
    <citation type="submission" date="2021-06" db="EMBL/GenBank/DDBJ databases">
        <authorList>
            <person name="Kallberg Y."/>
            <person name="Tangrot J."/>
            <person name="Rosling A."/>
        </authorList>
    </citation>
    <scope>NUCLEOTIDE SEQUENCE [LARGE SCALE GENOMIC DNA]</scope>
    <source>
        <strain evidence="1 2">120-4 pot B 10/14</strain>
    </source>
</reference>
<name>A0ABN7V5H8_GIGMA</name>
<comment type="caution">
    <text evidence="1">The sequence shown here is derived from an EMBL/GenBank/DDBJ whole genome shotgun (WGS) entry which is preliminary data.</text>
</comment>